<feature type="domain" description="SCA7" evidence="2">
    <location>
        <begin position="215"/>
        <end position="282"/>
    </location>
</feature>
<feature type="region of interest" description="Disordered" evidence="1">
    <location>
        <begin position="139"/>
        <end position="220"/>
    </location>
</feature>
<sequence length="891" mass="96067">MAWVASPEPGYMPIFGQCPAQDDFYLVMCSHCSQVVKPQAFQAHYERRHSSSSKPPSSYAASAAFANSRNKGSLGGGVGVGNVGGSTLARPSSANSSTPTKIFKPTKEKLPHRKPHFPYRVPQEESPIPAVKVEKVHLKVESSPKLPHVPASSSTSSSSSSNTVSTSPLKPGLNFPSIPKAPQLAPGQIPNGKGHLSSQDKKQDSSSASSRRPLYKRQEREFNPDIHCGVMDITARKPCTRSLTCKTHSISQRRAVLGRRQRFDTLLAEHKSKARDKEMQFRLDPSHPAPPLRDPHPPPSRLSQDPHPVSHGNGTADATKPLPPSKPKPHNSGLPRFNSSNSHSGGDPAMAHDQAHHSHSAPVGTETSRLSSDEGENEEREEATEKLDCHYSGYHPRPAAYCTFGSRLYGRGCYAFDRRWDQVRCALTTILSSPPPYDSKPVLSYGTTLNARSSPQASATEQPAYSGASRQVSASSPQMPSAHSSSLPSLGSNRPLKSRSGTKSFKAREPSSSLSNSIVKGSTNSSVSVSGSASGSLSSGKKRKNSSLLSSHSTYTSESSSSFKKNCAMNSSSLGSAYHTSLASTPSSSSSSSTLSSSHSGVYSVGVNCTPGRANSLSLKQESTGRGPPSGSPAESIKRMSVVMNSSDSTLSLGPFVHQSSDHHADARLEAKRRKGSPGSSSLNSTVQVSFQINSNPDSCCLEREQDKVPAGPKCPSLHRSTTSTASMLAPYLDHQGSRTIHSYISQRLVPDTGVEALSVLSSRLDPELPQPPHATLHEAFFFSYSSHNPQGGMHTGWPIDVLRYNESIQCTIGYKACCVEHELPSLSARAGVERYGFGLVRSLTNTTKRRRDVRREQDKLLNVSLSVWTYWKLKSYSALEKVYRRGTSLK</sequence>
<feature type="compositionally biased region" description="Low complexity" evidence="1">
    <location>
        <begin position="579"/>
        <end position="597"/>
    </location>
</feature>
<feature type="compositionally biased region" description="Basic and acidic residues" evidence="1">
    <location>
        <begin position="660"/>
        <end position="670"/>
    </location>
</feature>
<dbReference type="PANTHER" id="PTHR15117">
    <property type="entry name" value="ATAXIN 7 RELATED"/>
    <property type="match status" value="1"/>
</dbReference>
<dbReference type="InterPro" id="IPR013243">
    <property type="entry name" value="SCA7_dom"/>
</dbReference>
<evidence type="ECO:0000313" key="3">
    <source>
        <dbReference type="EMBL" id="KAI2659321.1"/>
    </source>
</evidence>
<dbReference type="PANTHER" id="PTHR15117:SF2">
    <property type="entry name" value="ATAXIN-7"/>
    <property type="match status" value="1"/>
</dbReference>
<evidence type="ECO:0000313" key="4">
    <source>
        <dbReference type="Proteomes" id="UP000830375"/>
    </source>
</evidence>
<evidence type="ECO:0000259" key="2">
    <source>
        <dbReference type="PROSITE" id="PS51505"/>
    </source>
</evidence>
<feature type="region of interest" description="Disordered" evidence="1">
    <location>
        <begin position="614"/>
        <end position="636"/>
    </location>
</feature>
<dbReference type="EMBL" id="JACTAM010000011">
    <property type="protein sequence ID" value="KAI2659321.1"/>
    <property type="molecule type" value="Genomic_DNA"/>
</dbReference>
<organism evidence="3 4">
    <name type="scientific">Labeo rohita</name>
    <name type="common">Indian major carp</name>
    <name type="synonym">Cyprinus rohita</name>
    <dbReference type="NCBI Taxonomy" id="84645"/>
    <lineage>
        <taxon>Eukaryota</taxon>
        <taxon>Metazoa</taxon>
        <taxon>Chordata</taxon>
        <taxon>Craniata</taxon>
        <taxon>Vertebrata</taxon>
        <taxon>Euteleostomi</taxon>
        <taxon>Actinopterygii</taxon>
        <taxon>Neopterygii</taxon>
        <taxon>Teleostei</taxon>
        <taxon>Ostariophysi</taxon>
        <taxon>Cypriniformes</taxon>
        <taxon>Cyprinidae</taxon>
        <taxon>Labeoninae</taxon>
        <taxon>Labeonini</taxon>
        <taxon>Labeo</taxon>
    </lineage>
</organism>
<feature type="compositionally biased region" description="Basic and acidic residues" evidence="1">
    <location>
        <begin position="270"/>
        <end position="285"/>
    </location>
</feature>
<feature type="compositionally biased region" description="Low complexity" evidence="1">
    <location>
        <begin position="519"/>
        <end position="539"/>
    </location>
</feature>
<dbReference type="PROSITE" id="PS51505">
    <property type="entry name" value="SCA7"/>
    <property type="match status" value="1"/>
</dbReference>
<evidence type="ECO:0000256" key="1">
    <source>
        <dbReference type="SAM" id="MobiDB-lite"/>
    </source>
</evidence>
<feature type="region of interest" description="Disordered" evidence="1">
    <location>
        <begin position="577"/>
        <end position="597"/>
    </location>
</feature>
<keyword evidence="4" id="KW-1185">Reference proteome</keyword>
<reference evidence="3 4" key="1">
    <citation type="submission" date="2022-01" db="EMBL/GenBank/DDBJ databases">
        <title>A high-quality chromosome-level genome assembly of rohu carp, Labeo rohita.</title>
        <authorList>
            <person name="Arick M.A. II"/>
            <person name="Hsu C.-Y."/>
            <person name="Magbanua Z."/>
            <person name="Pechanova O."/>
            <person name="Grover C."/>
            <person name="Miller E."/>
            <person name="Thrash A."/>
            <person name="Ezzel L."/>
            <person name="Alam S."/>
            <person name="Benzie J."/>
            <person name="Hamilton M."/>
            <person name="Karsi A."/>
            <person name="Lawrence M.L."/>
            <person name="Peterson D.G."/>
        </authorList>
    </citation>
    <scope>NUCLEOTIDE SEQUENCE [LARGE SCALE GENOMIC DNA]</scope>
    <source>
        <strain evidence="4">BAU-BD-2019</strain>
        <tissue evidence="3">Blood</tissue>
    </source>
</reference>
<feature type="compositionally biased region" description="Low complexity" evidence="1">
    <location>
        <begin position="546"/>
        <end position="563"/>
    </location>
</feature>
<dbReference type="InterPro" id="IPR052237">
    <property type="entry name" value="Ataxin-7-like_regulator"/>
</dbReference>
<feature type="compositionally biased region" description="Polar residues" evidence="1">
    <location>
        <begin position="89"/>
        <end position="100"/>
    </location>
</feature>
<dbReference type="Proteomes" id="UP000830375">
    <property type="component" value="Unassembled WGS sequence"/>
</dbReference>
<name>A0ABQ8MAT5_LABRO</name>
<dbReference type="Gene3D" id="6.10.140.670">
    <property type="match status" value="1"/>
</dbReference>
<feature type="compositionally biased region" description="Polar residues" evidence="1">
    <location>
        <begin position="614"/>
        <end position="624"/>
    </location>
</feature>
<proteinExistence type="predicted"/>
<accession>A0ABQ8MAT5</accession>
<feature type="region of interest" description="Disordered" evidence="1">
    <location>
        <begin position="658"/>
        <end position="685"/>
    </location>
</feature>
<feature type="compositionally biased region" description="Low complexity" evidence="1">
    <location>
        <begin position="473"/>
        <end position="495"/>
    </location>
</feature>
<feature type="compositionally biased region" description="Pro residues" evidence="1">
    <location>
        <begin position="287"/>
        <end position="300"/>
    </location>
</feature>
<feature type="region of interest" description="Disordered" evidence="1">
    <location>
        <begin position="453"/>
        <end position="563"/>
    </location>
</feature>
<feature type="compositionally biased region" description="Polar residues" evidence="1">
    <location>
        <begin position="453"/>
        <end position="472"/>
    </location>
</feature>
<comment type="caution">
    <text evidence="3">The sequence shown here is derived from an EMBL/GenBank/DDBJ whole genome shotgun (WGS) entry which is preliminary data.</text>
</comment>
<feature type="region of interest" description="Disordered" evidence="1">
    <location>
        <begin position="86"/>
        <end position="125"/>
    </location>
</feature>
<feature type="compositionally biased region" description="Low complexity" evidence="1">
    <location>
        <begin position="152"/>
        <end position="167"/>
    </location>
</feature>
<dbReference type="Pfam" id="PF08313">
    <property type="entry name" value="SCA7"/>
    <property type="match status" value="1"/>
</dbReference>
<protein>
    <submittedName>
        <fullName evidence="3">Ataxin-7</fullName>
    </submittedName>
</protein>
<gene>
    <name evidence="3" type="ORF">H4Q32_023608</name>
</gene>
<feature type="compositionally biased region" description="Acidic residues" evidence="1">
    <location>
        <begin position="373"/>
        <end position="382"/>
    </location>
</feature>
<feature type="region of interest" description="Disordered" evidence="1">
    <location>
        <begin position="270"/>
        <end position="385"/>
    </location>
</feature>